<name>A0A939ILL1_9GAMM</name>
<feature type="chain" id="PRO_5037326556" evidence="1">
    <location>
        <begin position="22"/>
        <end position="166"/>
    </location>
</feature>
<keyword evidence="3" id="KW-1185">Reference proteome</keyword>
<dbReference type="RefSeq" id="WP_206559529.1">
    <property type="nucleotide sequence ID" value="NZ_JAFKCZ010000004.1"/>
</dbReference>
<keyword evidence="1" id="KW-0732">Signal</keyword>
<dbReference type="Pfam" id="PF20420">
    <property type="entry name" value="DUF6702"/>
    <property type="match status" value="1"/>
</dbReference>
<evidence type="ECO:0000256" key="1">
    <source>
        <dbReference type="SAM" id="SignalP"/>
    </source>
</evidence>
<dbReference type="InterPro" id="IPR046525">
    <property type="entry name" value="DUF6702"/>
</dbReference>
<sequence>MNRLSLIIFLALLVGAPGALAHPWHTSFAELGWNDDGDTLEVSLRVLPEDLETALTWRRGETVVLADNPDVRSQTLAYLAERFLLHSESGEVFRPGRLLGMEIGHDAAWLYFTIAADTGLRLSLYNAVLMDVEGTQTNRARPLWLAPRDTLLFTAARPEQSLWQGR</sequence>
<dbReference type="Proteomes" id="UP000664303">
    <property type="component" value="Unassembled WGS sequence"/>
</dbReference>
<comment type="caution">
    <text evidence="2">The sequence shown here is derived from an EMBL/GenBank/DDBJ whole genome shotgun (WGS) entry which is preliminary data.</text>
</comment>
<evidence type="ECO:0000313" key="3">
    <source>
        <dbReference type="Proteomes" id="UP000664303"/>
    </source>
</evidence>
<accession>A0A939ILL1</accession>
<reference evidence="2" key="1">
    <citation type="submission" date="2021-02" db="EMBL/GenBank/DDBJ databases">
        <title>PHA producing bacteria isolated from coastal sediment in Guangdong, Shenzhen.</title>
        <authorList>
            <person name="Zheng W."/>
            <person name="Yu S."/>
            <person name="Huang Y."/>
        </authorList>
    </citation>
    <scope>NUCLEOTIDE SEQUENCE</scope>
    <source>
        <strain evidence="2">TN14-10</strain>
    </source>
</reference>
<dbReference type="AlphaFoldDB" id="A0A939ILL1"/>
<gene>
    <name evidence="2" type="ORF">JYP50_05755</name>
</gene>
<dbReference type="EMBL" id="JAFKCZ010000004">
    <property type="protein sequence ID" value="MBN7796082.1"/>
    <property type="molecule type" value="Genomic_DNA"/>
</dbReference>
<feature type="signal peptide" evidence="1">
    <location>
        <begin position="1"/>
        <end position="21"/>
    </location>
</feature>
<proteinExistence type="predicted"/>
<protein>
    <submittedName>
        <fullName evidence="2">Uncharacterized protein</fullName>
    </submittedName>
</protein>
<organism evidence="2 3">
    <name type="scientific">Parahaliea mediterranea</name>
    <dbReference type="NCBI Taxonomy" id="651086"/>
    <lineage>
        <taxon>Bacteria</taxon>
        <taxon>Pseudomonadati</taxon>
        <taxon>Pseudomonadota</taxon>
        <taxon>Gammaproteobacteria</taxon>
        <taxon>Cellvibrionales</taxon>
        <taxon>Halieaceae</taxon>
        <taxon>Parahaliea</taxon>
    </lineage>
</organism>
<evidence type="ECO:0000313" key="2">
    <source>
        <dbReference type="EMBL" id="MBN7796082.1"/>
    </source>
</evidence>